<evidence type="ECO:0008006" key="11">
    <source>
        <dbReference type="Google" id="ProtNLM"/>
    </source>
</evidence>
<feature type="transmembrane region" description="Helical" evidence="8">
    <location>
        <begin position="161"/>
        <end position="182"/>
    </location>
</feature>
<organism evidence="9 10">
    <name type="scientific">candidate division Kazan bacterium GW2011_GWB1_45_10</name>
    <dbReference type="NCBI Taxonomy" id="1620411"/>
    <lineage>
        <taxon>Bacteria</taxon>
        <taxon>Bacteria division Kazan-3B-28</taxon>
    </lineage>
</organism>
<sequence length="357" mass="39179">MARLYNHHNNHLPGKNTTIEISGTSILKVLGVLMALWFIYIIRDIVAIIFVSLIIAAALSPTVDRMTKGKIRVPRVLAVIFIYLVLLAIISSMIYFVVPPMIGQLQQLADTLPSYFKTFSNLIVSLKDASTNGWINTSQESLTSISNFLASFIDNIFSRTIGFFNGAAALAMIFILTLYFILDEDGIKKFFISLFPMRQKTRITNIASKIGLKLGGWLRGQIILGVVIGIIVYIGLTLMQIPYALTLGILAGVLEIIPIIGPIISAIPAILIAFTISPTVALMITVFYILVQELENKLLVPKVMQHAVGLNPVTIIIIILIGAKLMGVIGILLAVPITSVAFVILEEWPLVSHRAKK</sequence>
<keyword evidence="5 8" id="KW-0812">Transmembrane</keyword>
<evidence type="ECO:0000313" key="9">
    <source>
        <dbReference type="EMBL" id="KKT86646.1"/>
    </source>
</evidence>
<gene>
    <name evidence="9" type="ORF">VE97_C0022G0002</name>
</gene>
<comment type="caution">
    <text evidence="9">The sequence shown here is derived from an EMBL/GenBank/DDBJ whole genome shotgun (WGS) entry which is preliminary data.</text>
</comment>
<feature type="transmembrane region" description="Helical" evidence="8">
    <location>
        <begin position="76"/>
        <end position="98"/>
    </location>
</feature>
<proteinExistence type="inferred from homology"/>
<dbReference type="GO" id="GO:0055085">
    <property type="term" value="P:transmembrane transport"/>
    <property type="evidence" value="ECO:0007669"/>
    <property type="project" value="TreeGrafter"/>
</dbReference>
<feature type="transmembrane region" description="Helical" evidence="8">
    <location>
        <begin position="45"/>
        <end position="64"/>
    </location>
</feature>
<dbReference type="EMBL" id="LCJZ01000022">
    <property type="protein sequence ID" value="KKT86646.1"/>
    <property type="molecule type" value="Genomic_DNA"/>
</dbReference>
<evidence type="ECO:0000313" key="10">
    <source>
        <dbReference type="Proteomes" id="UP000033958"/>
    </source>
</evidence>
<evidence type="ECO:0000256" key="6">
    <source>
        <dbReference type="ARBA" id="ARBA00022989"/>
    </source>
</evidence>
<protein>
    <recommendedName>
        <fullName evidence="11">Permease</fullName>
    </recommendedName>
</protein>
<dbReference type="GO" id="GO:0005886">
    <property type="term" value="C:plasma membrane"/>
    <property type="evidence" value="ECO:0007669"/>
    <property type="project" value="UniProtKB-SubCell"/>
</dbReference>
<dbReference type="AlphaFoldDB" id="A0A0G1KSS3"/>
<evidence type="ECO:0000256" key="8">
    <source>
        <dbReference type="SAM" id="Phobius"/>
    </source>
</evidence>
<keyword evidence="3" id="KW-0813">Transport</keyword>
<keyword evidence="4" id="KW-1003">Cell membrane</keyword>
<reference evidence="9 10" key="1">
    <citation type="journal article" date="2015" name="Nature">
        <title>rRNA introns, odd ribosomes, and small enigmatic genomes across a large radiation of phyla.</title>
        <authorList>
            <person name="Brown C.T."/>
            <person name="Hug L.A."/>
            <person name="Thomas B.C."/>
            <person name="Sharon I."/>
            <person name="Castelle C.J."/>
            <person name="Singh A."/>
            <person name="Wilkins M.J."/>
            <person name="Williams K.H."/>
            <person name="Banfield J.F."/>
        </authorList>
    </citation>
    <scope>NUCLEOTIDE SEQUENCE [LARGE SCALE GENOMIC DNA]</scope>
</reference>
<comment type="similarity">
    <text evidence="2">Belongs to the autoinducer-2 exporter (AI-2E) (TC 2.A.86) family.</text>
</comment>
<evidence type="ECO:0000256" key="4">
    <source>
        <dbReference type="ARBA" id="ARBA00022475"/>
    </source>
</evidence>
<evidence type="ECO:0000256" key="7">
    <source>
        <dbReference type="ARBA" id="ARBA00023136"/>
    </source>
</evidence>
<feature type="transmembrane region" description="Helical" evidence="8">
    <location>
        <begin position="216"/>
        <end position="235"/>
    </location>
</feature>
<dbReference type="PANTHER" id="PTHR21716:SF53">
    <property type="entry name" value="PERMEASE PERM-RELATED"/>
    <property type="match status" value="1"/>
</dbReference>
<evidence type="ECO:0000256" key="3">
    <source>
        <dbReference type="ARBA" id="ARBA00022448"/>
    </source>
</evidence>
<evidence type="ECO:0000256" key="5">
    <source>
        <dbReference type="ARBA" id="ARBA00022692"/>
    </source>
</evidence>
<keyword evidence="6 8" id="KW-1133">Transmembrane helix</keyword>
<feature type="transmembrane region" description="Helical" evidence="8">
    <location>
        <begin position="241"/>
        <end position="260"/>
    </location>
</feature>
<comment type="subcellular location">
    <subcellularLocation>
        <location evidence="1">Cell membrane</location>
        <topology evidence="1">Multi-pass membrane protein</topology>
    </subcellularLocation>
</comment>
<dbReference type="InterPro" id="IPR002549">
    <property type="entry name" value="AI-2E-like"/>
</dbReference>
<dbReference type="PANTHER" id="PTHR21716">
    <property type="entry name" value="TRANSMEMBRANE PROTEIN"/>
    <property type="match status" value="1"/>
</dbReference>
<name>A0A0G1KSS3_UNCK3</name>
<feature type="transmembrane region" description="Helical" evidence="8">
    <location>
        <begin position="267"/>
        <end position="291"/>
    </location>
</feature>
<dbReference type="Pfam" id="PF01594">
    <property type="entry name" value="AI-2E_transport"/>
    <property type="match status" value="1"/>
</dbReference>
<dbReference type="Proteomes" id="UP000033958">
    <property type="component" value="Unassembled WGS sequence"/>
</dbReference>
<evidence type="ECO:0000256" key="2">
    <source>
        <dbReference type="ARBA" id="ARBA00009773"/>
    </source>
</evidence>
<keyword evidence="7 8" id="KW-0472">Membrane</keyword>
<accession>A0A0G1KSS3</accession>
<feature type="transmembrane region" description="Helical" evidence="8">
    <location>
        <begin position="21"/>
        <end position="39"/>
    </location>
</feature>
<evidence type="ECO:0000256" key="1">
    <source>
        <dbReference type="ARBA" id="ARBA00004651"/>
    </source>
</evidence>